<dbReference type="GO" id="GO:0008083">
    <property type="term" value="F:growth factor activity"/>
    <property type="evidence" value="ECO:0007669"/>
    <property type="project" value="UniProtKB-KW"/>
</dbReference>
<dbReference type="SMART" id="SM00140">
    <property type="entry name" value="NGF"/>
    <property type="match status" value="1"/>
</dbReference>
<comment type="similarity">
    <text evidence="3 10">Belongs to the NGF-beta family.</text>
</comment>
<keyword evidence="9" id="KW-1015">Disulfide bond</keyword>
<reference evidence="14" key="3">
    <citation type="submission" date="2025-08" db="UniProtKB">
        <authorList>
            <consortium name="Ensembl"/>
        </authorList>
    </citation>
    <scope>IDENTIFICATION</scope>
    <source>
        <strain evidence="14">HSOK</strain>
    </source>
</reference>
<keyword evidence="7" id="KW-0732">Signal</keyword>
<dbReference type="Proteomes" id="UP000265200">
    <property type="component" value="Chromosome 23"/>
</dbReference>
<keyword evidence="8 10" id="KW-0339">Growth factor</keyword>
<evidence type="ECO:0000256" key="5">
    <source>
        <dbReference type="ARBA" id="ARBA00022525"/>
    </source>
</evidence>
<evidence type="ECO:0000256" key="3">
    <source>
        <dbReference type="ARBA" id="ARBA00010783"/>
    </source>
</evidence>
<dbReference type="Ensembl" id="ENSORLT00015013123.1">
    <property type="protein sequence ID" value="ENSORLP00015001151.1"/>
    <property type="gene ID" value="ENSORLG00015001751.1"/>
</dbReference>
<feature type="disulfide bond" evidence="9">
    <location>
        <begin position="209"/>
        <end position="273"/>
    </location>
</feature>
<dbReference type="InterPro" id="IPR002072">
    <property type="entry name" value="Nerve_growth_factor-rel"/>
</dbReference>
<keyword evidence="12" id="KW-0472">Membrane</keyword>
<keyword evidence="12" id="KW-0812">Transmembrane</keyword>
<dbReference type="PANTHER" id="PTHR11589">
    <property type="entry name" value="NERVE GROWTH FACTOR NGF -RELATED"/>
    <property type="match status" value="1"/>
</dbReference>
<evidence type="ECO:0000313" key="14">
    <source>
        <dbReference type="Ensembl" id="ENSORLP00015001151.1"/>
    </source>
</evidence>
<evidence type="ECO:0000256" key="9">
    <source>
        <dbReference type="PIRSR" id="PIRSR001789-1"/>
    </source>
</evidence>
<keyword evidence="6 10" id="KW-0165">Cleavage on pair of basic residues</keyword>
<dbReference type="AlphaFoldDB" id="A0A3P9H006"/>
<evidence type="ECO:0000256" key="1">
    <source>
        <dbReference type="ARBA" id="ARBA00003312"/>
    </source>
</evidence>
<dbReference type="PRINTS" id="PR00268">
    <property type="entry name" value="NGF"/>
</dbReference>
<comment type="function">
    <text evidence="1 10">Seems to promote the survival of visceral and proprioceptive sensory neurons.</text>
</comment>
<evidence type="ECO:0000256" key="6">
    <source>
        <dbReference type="ARBA" id="ARBA00022685"/>
    </source>
</evidence>
<name>A0A3P9H006_ORYLA</name>
<feature type="compositionally biased region" description="Basic and acidic residues" evidence="11">
    <location>
        <begin position="102"/>
        <end position="126"/>
    </location>
</feature>
<dbReference type="InterPro" id="IPR045815">
    <property type="entry name" value="NTF3_N"/>
</dbReference>
<reference key="1">
    <citation type="journal article" date="2007" name="Nature">
        <title>The medaka draft genome and insights into vertebrate genome evolution.</title>
        <authorList>
            <person name="Kasahara M."/>
            <person name="Naruse K."/>
            <person name="Sasaki S."/>
            <person name="Nakatani Y."/>
            <person name="Qu W."/>
            <person name="Ahsan B."/>
            <person name="Yamada T."/>
            <person name="Nagayasu Y."/>
            <person name="Doi K."/>
            <person name="Kasai Y."/>
            <person name="Jindo T."/>
            <person name="Kobayashi D."/>
            <person name="Shimada A."/>
            <person name="Toyoda A."/>
            <person name="Kuroki Y."/>
            <person name="Fujiyama A."/>
            <person name="Sasaki T."/>
            <person name="Shimizu A."/>
            <person name="Asakawa S."/>
            <person name="Shimizu N."/>
            <person name="Hashimoto S."/>
            <person name="Yang J."/>
            <person name="Lee Y."/>
            <person name="Matsushima K."/>
            <person name="Sugano S."/>
            <person name="Sakaizumi M."/>
            <person name="Narita T."/>
            <person name="Ohishi K."/>
            <person name="Haga S."/>
            <person name="Ohta F."/>
            <person name="Nomoto H."/>
            <person name="Nogata K."/>
            <person name="Morishita T."/>
            <person name="Endo T."/>
            <person name="Shin-I T."/>
            <person name="Takeda H."/>
            <person name="Morishita S."/>
            <person name="Kohara Y."/>
        </authorList>
    </citation>
    <scope>NUCLEOTIDE SEQUENCE [LARGE SCALE GENOMIC DNA]</scope>
    <source>
        <strain>Hd-rR</strain>
    </source>
</reference>
<accession>A0A3P9H006</accession>
<reference evidence="14 15" key="2">
    <citation type="submission" date="2017-04" db="EMBL/GenBank/DDBJ databases">
        <title>CpG methylation of centromeres and impact of large insertions on vertebrate speciation.</title>
        <authorList>
            <person name="Ichikawa K."/>
            <person name="Yoshimura J."/>
            <person name="Morishita S."/>
        </authorList>
    </citation>
    <scope>NUCLEOTIDE SEQUENCE</scope>
    <source>
        <strain evidence="14 15">HSOK</strain>
    </source>
</reference>
<feature type="domain" description="Nerve growth factor-related" evidence="13">
    <location>
        <begin position="198"/>
        <end position="304"/>
    </location>
</feature>
<dbReference type="Pfam" id="PF19338">
    <property type="entry name" value="NTF3_N"/>
    <property type="match status" value="1"/>
</dbReference>
<dbReference type="Pfam" id="PF00243">
    <property type="entry name" value="NGF"/>
    <property type="match status" value="1"/>
</dbReference>
<evidence type="ECO:0000256" key="4">
    <source>
        <dbReference type="ARBA" id="ARBA00018014"/>
    </source>
</evidence>
<keyword evidence="5 10" id="KW-0964">Secreted</keyword>
<comment type="subcellular location">
    <subcellularLocation>
        <location evidence="2 10">Secreted</location>
    </subcellularLocation>
</comment>
<evidence type="ECO:0000256" key="2">
    <source>
        <dbReference type="ARBA" id="ARBA00004613"/>
    </source>
</evidence>
<organism evidence="14 15">
    <name type="scientific">Oryzias latipes</name>
    <name type="common">Japanese rice fish</name>
    <name type="synonym">Japanese killifish</name>
    <dbReference type="NCBI Taxonomy" id="8090"/>
    <lineage>
        <taxon>Eukaryota</taxon>
        <taxon>Metazoa</taxon>
        <taxon>Chordata</taxon>
        <taxon>Craniata</taxon>
        <taxon>Vertebrata</taxon>
        <taxon>Euteleostomi</taxon>
        <taxon>Actinopterygii</taxon>
        <taxon>Neopterygii</taxon>
        <taxon>Teleostei</taxon>
        <taxon>Neoteleostei</taxon>
        <taxon>Acanthomorphata</taxon>
        <taxon>Ovalentaria</taxon>
        <taxon>Atherinomorphae</taxon>
        <taxon>Beloniformes</taxon>
        <taxon>Adrianichthyidae</taxon>
        <taxon>Oryziinae</taxon>
        <taxon>Oryzias</taxon>
    </lineage>
</organism>
<dbReference type="InterPro" id="IPR029034">
    <property type="entry name" value="Cystine-knot_cytokine"/>
</dbReference>
<keyword evidence="12" id="KW-1133">Transmembrane helix</keyword>
<evidence type="ECO:0000256" key="7">
    <source>
        <dbReference type="ARBA" id="ARBA00022729"/>
    </source>
</evidence>
<feature type="region of interest" description="Disordered" evidence="11">
    <location>
        <begin position="91"/>
        <end position="126"/>
    </location>
</feature>
<evidence type="ECO:0000256" key="12">
    <source>
        <dbReference type="SAM" id="Phobius"/>
    </source>
</evidence>
<dbReference type="SUPFAM" id="SSF57501">
    <property type="entry name" value="Cystine-knot cytokines"/>
    <property type="match status" value="1"/>
</dbReference>
<evidence type="ECO:0000256" key="10">
    <source>
        <dbReference type="RuleBase" id="RU365037"/>
    </source>
</evidence>
<protein>
    <recommendedName>
        <fullName evidence="4 10">Neurotrophin-3</fullName>
        <shortName evidence="10">NT-3</shortName>
    </recommendedName>
</protein>
<reference evidence="14" key="4">
    <citation type="submission" date="2025-09" db="UniProtKB">
        <authorList>
            <consortium name="Ensembl"/>
        </authorList>
    </citation>
    <scope>IDENTIFICATION</scope>
    <source>
        <strain evidence="14">HSOK</strain>
    </source>
</reference>
<feature type="disulfide bond" evidence="9">
    <location>
        <begin position="253"/>
        <end position="301"/>
    </location>
</feature>
<evidence type="ECO:0000313" key="15">
    <source>
        <dbReference type="Proteomes" id="UP000265200"/>
    </source>
</evidence>
<feature type="transmembrane region" description="Helical" evidence="12">
    <location>
        <begin position="35"/>
        <end position="56"/>
    </location>
</feature>
<dbReference type="GO" id="GO:0005576">
    <property type="term" value="C:extracellular region"/>
    <property type="evidence" value="ECO:0007669"/>
    <property type="project" value="UniProtKB-SubCell"/>
</dbReference>
<dbReference type="Gene3D" id="2.10.90.10">
    <property type="entry name" value="Cystine-knot cytokines"/>
    <property type="match status" value="1"/>
</dbReference>
<dbReference type="PROSITE" id="PS50270">
    <property type="entry name" value="NGF_2"/>
    <property type="match status" value="1"/>
</dbReference>
<feature type="disulfide bond" evidence="9">
    <location>
        <begin position="261"/>
        <end position="303"/>
    </location>
</feature>
<evidence type="ECO:0000256" key="8">
    <source>
        <dbReference type="ARBA" id="ARBA00023030"/>
    </source>
</evidence>
<evidence type="ECO:0000256" key="11">
    <source>
        <dbReference type="SAM" id="MobiDB-lite"/>
    </source>
</evidence>
<evidence type="ECO:0000259" key="13">
    <source>
        <dbReference type="SMART" id="SM00140"/>
    </source>
</evidence>
<dbReference type="PANTHER" id="PTHR11589:SF4">
    <property type="entry name" value="NEUROTROPHIN-3"/>
    <property type="match status" value="1"/>
</dbReference>
<proteinExistence type="inferred from homology"/>
<dbReference type="PIRSF" id="PIRSF001789">
    <property type="entry name" value="NGF"/>
    <property type="match status" value="1"/>
</dbReference>
<dbReference type="InterPro" id="IPR020408">
    <property type="entry name" value="Nerve_growth_factor-like"/>
</dbReference>
<sequence>MLGGNYVPKPLPFWKWTNKQEKLMVGGTCEAVAEILQVNLVMSILLYVMVLVYLYGIQATNMDSSRQEQQQSSPDPVNSLITQLLQADLTRGKTRVNQSQQERSREMGLRDTLPHLQDENFPSEERVDVETLENDDQLVMLLNSELFRKQRRYSSSRVLLSEHPPLHPPPLYPSDDFVSGVMDRSPSSNKARKKRDIKHRSYSAEFSVCDSKSEWVKNKTDAVDDKGNRVTVLRTFTGPKGKVFSQYFYETYCNPSKHNVCRGIDNKNWNSKCKTTQTYVRAFTQTNNRPSWTWIRINTSCVCALSKKRRKT</sequence>